<evidence type="ECO:0000313" key="2">
    <source>
        <dbReference type="Proteomes" id="UP000594262"/>
    </source>
</evidence>
<sequence>VCQMPNDASVLAFRWHLKCHFKQRNPLFLHFKSNKGTKTKRKNDIFDFLKYLHVFYSVLSIDCKICKICHRLALRQKVSVLMTAVFEKFHAFHCLICQS</sequence>
<dbReference type="EnsemblMetazoa" id="CLYHEMT012665.1">
    <property type="protein sequence ID" value="CLYHEMP012665.1"/>
    <property type="gene ID" value="CLYHEMG012665"/>
</dbReference>
<dbReference type="Proteomes" id="UP000594262">
    <property type="component" value="Unplaced"/>
</dbReference>
<evidence type="ECO:0000313" key="1">
    <source>
        <dbReference type="EnsemblMetazoa" id="CLYHEMP012665.1"/>
    </source>
</evidence>
<name>A0A7M5VDR9_9CNID</name>
<reference evidence="1" key="1">
    <citation type="submission" date="2021-01" db="UniProtKB">
        <authorList>
            <consortium name="EnsemblMetazoa"/>
        </authorList>
    </citation>
    <scope>IDENTIFICATION</scope>
</reference>
<organism evidence="1 2">
    <name type="scientific">Clytia hemisphaerica</name>
    <dbReference type="NCBI Taxonomy" id="252671"/>
    <lineage>
        <taxon>Eukaryota</taxon>
        <taxon>Metazoa</taxon>
        <taxon>Cnidaria</taxon>
        <taxon>Hydrozoa</taxon>
        <taxon>Hydroidolina</taxon>
        <taxon>Leptothecata</taxon>
        <taxon>Obeliida</taxon>
        <taxon>Clytiidae</taxon>
        <taxon>Clytia</taxon>
    </lineage>
</organism>
<accession>A0A7M5VDR9</accession>
<dbReference type="AlphaFoldDB" id="A0A7M5VDR9"/>
<proteinExistence type="predicted"/>
<protein>
    <submittedName>
        <fullName evidence="1">Uncharacterized protein</fullName>
    </submittedName>
</protein>
<keyword evidence="2" id="KW-1185">Reference proteome</keyword>